<dbReference type="RefSeq" id="XP_044555670.1">
    <property type="nucleotide sequence ID" value="XM_044697259.1"/>
</dbReference>
<feature type="signal peptide" evidence="1">
    <location>
        <begin position="1"/>
        <end position="27"/>
    </location>
</feature>
<keyword evidence="1" id="KW-0732">Signal</keyword>
<evidence type="ECO:0000256" key="1">
    <source>
        <dbReference type="SAM" id="SignalP"/>
    </source>
</evidence>
<protein>
    <recommendedName>
        <fullName evidence="4">Saposin B-type domain-containing protein</fullName>
    </recommendedName>
</protein>
<dbReference type="GeneID" id="68099761"/>
<evidence type="ECO:0000313" key="3">
    <source>
        <dbReference type="Proteomes" id="UP000816034"/>
    </source>
</evidence>
<evidence type="ECO:0008006" key="4">
    <source>
        <dbReference type="Google" id="ProtNLM"/>
    </source>
</evidence>
<name>A0AA88H796_NAELO</name>
<accession>A0AA88H796</accession>
<sequence>MKPFTRSLTFIAILCISLLLAFALVQAIDISFKSTQQQSSDANLSPSMAFKEQVKNEVLKDKELTNKLINYSLNKLAKKSPSSHHKPSIASFSMVQVRTNLAGSELCEACVNLLDFAVADLMAAIDTGVVVSCVDLCQYVPPLFPYAYQTCELLCTVVGVNAFIAILKKADLDPVYGCQLMNVCPIHDCTAKTCATFTSPGVSPQVSECGGKVLAYSRLNVFNESGPGQVILQVTGPFSVEQIIERYYQANGFMPGSYEIKFEIKTQNDDSQDLMWFPGLYKVVINACEGECGASRPHSRLLAQVSTNFTLTTAC</sequence>
<evidence type="ECO:0000313" key="2">
    <source>
        <dbReference type="EMBL" id="KAG2393776.1"/>
    </source>
</evidence>
<dbReference type="AlphaFoldDB" id="A0AA88H796"/>
<dbReference type="EMBL" id="PYSW02000002">
    <property type="protein sequence ID" value="KAG2393776.1"/>
    <property type="molecule type" value="Genomic_DNA"/>
</dbReference>
<reference evidence="2 3" key="1">
    <citation type="journal article" date="2018" name="BMC Genomics">
        <title>The genome of Naegleria lovaniensis, the basis for a comparative approach to unravel pathogenicity factors of the human pathogenic amoeba N. fowleri.</title>
        <authorList>
            <person name="Liechti N."/>
            <person name="Schurch N."/>
            <person name="Bruggmann R."/>
            <person name="Wittwer M."/>
        </authorList>
    </citation>
    <scope>NUCLEOTIDE SEQUENCE [LARGE SCALE GENOMIC DNA]</scope>
    <source>
        <strain evidence="2 3">ATCC 30569</strain>
    </source>
</reference>
<organism evidence="2 3">
    <name type="scientific">Naegleria lovaniensis</name>
    <name type="common">Amoeba</name>
    <dbReference type="NCBI Taxonomy" id="51637"/>
    <lineage>
        <taxon>Eukaryota</taxon>
        <taxon>Discoba</taxon>
        <taxon>Heterolobosea</taxon>
        <taxon>Tetramitia</taxon>
        <taxon>Eutetramitia</taxon>
        <taxon>Vahlkampfiidae</taxon>
        <taxon>Naegleria</taxon>
    </lineage>
</organism>
<keyword evidence="3" id="KW-1185">Reference proteome</keyword>
<dbReference type="Proteomes" id="UP000816034">
    <property type="component" value="Unassembled WGS sequence"/>
</dbReference>
<proteinExistence type="predicted"/>
<comment type="caution">
    <text evidence="2">The sequence shown here is derived from an EMBL/GenBank/DDBJ whole genome shotgun (WGS) entry which is preliminary data.</text>
</comment>
<gene>
    <name evidence="2" type="ORF">C9374_007307</name>
</gene>
<feature type="chain" id="PRO_5041656585" description="Saposin B-type domain-containing protein" evidence="1">
    <location>
        <begin position="28"/>
        <end position="315"/>
    </location>
</feature>